<organism evidence="3 4">
    <name type="scientific">Hyaloperonospora brassicae</name>
    <name type="common">Brassica downy mildew</name>
    <name type="synonym">Peronospora brassicae</name>
    <dbReference type="NCBI Taxonomy" id="162125"/>
    <lineage>
        <taxon>Eukaryota</taxon>
        <taxon>Sar</taxon>
        <taxon>Stramenopiles</taxon>
        <taxon>Oomycota</taxon>
        <taxon>Peronosporomycetes</taxon>
        <taxon>Peronosporales</taxon>
        <taxon>Peronosporaceae</taxon>
        <taxon>Hyaloperonospora</taxon>
    </lineage>
</organism>
<dbReference type="SUPFAM" id="SSF54695">
    <property type="entry name" value="POZ domain"/>
    <property type="match status" value="1"/>
</dbReference>
<comment type="caution">
    <text evidence="3">The sequence shown here is derived from an EMBL/GenBank/DDBJ whole genome shotgun (WGS) entry which is preliminary data.</text>
</comment>
<name>A0AAV0TKP1_HYABA</name>
<feature type="compositionally biased region" description="Low complexity" evidence="1">
    <location>
        <begin position="76"/>
        <end position="91"/>
    </location>
</feature>
<dbReference type="AlphaFoldDB" id="A0AAV0TKP1"/>
<evidence type="ECO:0000313" key="4">
    <source>
        <dbReference type="Proteomes" id="UP001162031"/>
    </source>
</evidence>
<evidence type="ECO:0000313" key="3">
    <source>
        <dbReference type="EMBL" id="CAI5723068.1"/>
    </source>
</evidence>
<accession>A0AAV0TKP1</accession>
<dbReference type="GO" id="GO:0051260">
    <property type="term" value="P:protein homooligomerization"/>
    <property type="evidence" value="ECO:0007669"/>
    <property type="project" value="InterPro"/>
</dbReference>
<feature type="domain" description="Potassium channel tetramerisation-type BTB" evidence="2">
    <location>
        <begin position="162"/>
        <end position="248"/>
    </location>
</feature>
<dbReference type="InterPro" id="IPR011333">
    <property type="entry name" value="SKP1/BTB/POZ_sf"/>
</dbReference>
<evidence type="ECO:0000259" key="2">
    <source>
        <dbReference type="Pfam" id="PF02214"/>
    </source>
</evidence>
<feature type="region of interest" description="Disordered" evidence="1">
    <location>
        <begin position="556"/>
        <end position="587"/>
    </location>
</feature>
<sequence>MVRPKDEDGPEREATDPKKVDLLSELFVVCSDKIDDNVTISIDWSDHFAERSRSLRNTEPHVTATKRAKQTDRSRATTAATATTTTATTASAATTTATLPSVSSLGAARVPLLSRATSQGAYFNGYRQSLDPDHTVGRTRVPWHAKWGADRCDAALRPTRIVAFDVSGKLFRCKESLIAQYPLKRLHQIITCPCGKVGCLNDAFSIDRNPQHFEMILDWYRTGKLVRQRNVDEDAFKDDAMYFDLYDELFPTTVTGDPSQSWATPKAASVSGLPARRRSVNDVDLGLSTPQRVSMFANMPSTDSSQKKNTTTATAITGTPTLTMTAATDGNSTEDEQPEDVGLPTTIEQGPLRFFRRERRELTAGGPPLVFTVRKFEHLVVERVRGRGKLLVRVADGSGLQAVGVSEAVLYDSHARSYSKEARGQLQPHTLLPGDHVYTFWVETNASDASVQTSAPLALDIEFKLLFTFDPVDRLTSAMEVELLRATAACGDAICALTTAERPSPPNWETDLVVPRPFVPQSPLQATRGPQVAWPPTPVSELDNEVSSLMAKRRSVQVRGDEQDPSSSIRHAAVTTREDGHLTASAVCRGPYQRLSTRRDAGG</sequence>
<dbReference type="Proteomes" id="UP001162031">
    <property type="component" value="Unassembled WGS sequence"/>
</dbReference>
<dbReference type="EMBL" id="CANTFL010000470">
    <property type="protein sequence ID" value="CAI5723068.1"/>
    <property type="molecule type" value="Genomic_DNA"/>
</dbReference>
<dbReference type="Gene3D" id="3.30.710.10">
    <property type="entry name" value="Potassium Channel Kv1.1, Chain A"/>
    <property type="match status" value="1"/>
</dbReference>
<dbReference type="Pfam" id="PF02214">
    <property type="entry name" value="BTB_2"/>
    <property type="match status" value="1"/>
</dbReference>
<protein>
    <recommendedName>
        <fullName evidence="2">Potassium channel tetramerisation-type BTB domain-containing protein</fullName>
    </recommendedName>
</protein>
<dbReference type="CDD" id="cd18316">
    <property type="entry name" value="BTB_POZ_KCTD-like"/>
    <property type="match status" value="1"/>
</dbReference>
<keyword evidence="4" id="KW-1185">Reference proteome</keyword>
<evidence type="ECO:0000256" key="1">
    <source>
        <dbReference type="SAM" id="MobiDB-lite"/>
    </source>
</evidence>
<feature type="region of interest" description="Disordered" evidence="1">
    <location>
        <begin position="55"/>
        <end position="91"/>
    </location>
</feature>
<gene>
    <name evidence="3" type="ORF">HBR001_LOCUS3023</name>
</gene>
<proteinExistence type="predicted"/>
<reference evidence="3" key="1">
    <citation type="submission" date="2022-12" db="EMBL/GenBank/DDBJ databases">
        <authorList>
            <person name="Webb A."/>
        </authorList>
    </citation>
    <scope>NUCLEOTIDE SEQUENCE</scope>
    <source>
        <strain evidence="3">Hp1</strain>
    </source>
</reference>
<feature type="region of interest" description="Disordered" evidence="1">
    <location>
        <begin position="326"/>
        <end position="345"/>
    </location>
</feature>
<dbReference type="InterPro" id="IPR003131">
    <property type="entry name" value="T1-type_BTB"/>
</dbReference>